<evidence type="ECO:0000313" key="2">
    <source>
        <dbReference type="EMBL" id="MBX68272.1"/>
    </source>
</evidence>
<keyword evidence="1" id="KW-1133">Transmembrane helix</keyword>
<organism evidence="2">
    <name type="scientific">Rhizophora mucronata</name>
    <name type="common">Asiatic mangrove</name>
    <dbReference type="NCBI Taxonomy" id="61149"/>
    <lineage>
        <taxon>Eukaryota</taxon>
        <taxon>Viridiplantae</taxon>
        <taxon>Streptophyta</taxon>
        <taxon>Embryophyta</taxon>
        <taxon>Tracheophyta</taxon>
        <taxon>Spermatophyta</taxon>
        <taxon>Magnoliopsida</taxon>
        <taxon>eudicotyledons</taxon>
        <taxon>Gunneridae</taxon>
        <taxon>Pentapetalae</taxon>
        <taxon>rosids</taxon>
        <taxon>fabids</taxon>
        <taxon>Malpighiales</taxon>
        <taxon>Rhizophoraceae</taxon>
        <taxon>Rhizophora</taxon>
    </lineage>
</organism>
<dbReference type="EMBL" id="GGEC01087788">
    <property type="protein sequence ID" value="MBX68272.1"/>
    <property type="molecule type" value="Transcribed_RNA"/>
</dbReference>
<name>A0A2P2QMN9_RHIMU</name>
<sequence length="41" mass="5199">MVASFWNWWLEWCFMMIIRFYYFHWFGVKCQFQLSPLGIVS</sequence>
<evidence type="ECO:0000256" key="1">
    <source>
        <dbReference type="SAM" id="Phobius"/>
    </source>
</evidence>
<proteinExistence type="predicted"/>
<feature type="transmembrane region" description="Helical" evidence="1">
    <location>
        <begin position="6"/>
        <end position="23"/>
    </location>
</feature>
<accession>A0A2P2QMN9</accession>
<keyword evidence="1" id="KW-0812">Transmembrane</keyword>
<dbReference type="AlphaFoldDB" id="A0A2P2QMN9"/>
<protein>
    <submittedName>
        <fullName evidence="2">Uncharacterized protein</fullName>
    </submittedName>
</protein>
<keyword evidence="1" id="KW-0472">Membrane</keyword>
<reference evidence="2" key="1">
    <citation type="submission" date="2018-02" db="EMBL/GenBank/DDBJ databases">
        <title>Rhizophora mucronata_Transcriptome.</title>
        <authorList>
            <person name="Meera S.P."/>
            <person name="Sreeshan A."/>
            <person name="Augustine A."/>
        </authorList>
    </citation>
    <scope>NUCLEOTIDE SEQUENCE</scope>
    <source>
        <tissue evidence="2">Leaf</tissue>
    </source>
</reference>